<evidence type="ECO:0000313" key="4">
    <source>
        <dbReference type="Proteomes" id="UP000825051"/>
    </source>
</evidence>
<keyword evidence="4" id="KW-1185">Reference proteome</keyword>
<dbReference type="InterPro" id="IPR001296">
    <property type="entry name" value="Glyco_trans_1"/>
</dbReference>
<evidence type="ECO:0000313" key="3">
    <source>
        <dbReference type="EMBL" id="QYM80341.1"/>
    </source>
</evidence>
<dbReference type="PANTHER" id="PTHR12526">
    <property type="entry name" value="GLYCOSYLTRANSFERASE"/>
    <property type="match status" value="1"/>
</dbReference>
<dbReference type="Proteomes" id="UP000825051">
    <property type="component" value="Chromosome"/>
</dbReference>
<dbReference type="AlphaFoldDB" id="A0A8F9TWD7"/>
<dbReference type="Pfam" id="PF00534">
    <property type="entry name" value="Glycos_transf_1"/>
    <property type="match status" value="1"/>
</dbReference>
<reference evidence="3" key="1">
    <citation type="submission" date="2021-08" db="EMBL/GenBank/DDBJ databases">
        <title>Genome of a novel bacterium of the phylum Verrucomicrobia, Oleiharenicola sp. KSB-15.</title>
        <authorList>
            <person name="Chung J.-H."/>
            <person name="Ahn J.-H."/>
            <person name="Yoon Y."/>
            <person name="Kim D.-Y."/>
            <person name="An S.-H."/>
            <person name="Park I."/>
            <person name="Yeon J."/>
        </authorList>
    </citation>
    <scope>NUCLEOTIDE SEQUENCE</scope>
    <source>
        <strain evidence="3">KSB-15</strain>
    </source>
</reference>
<evidence type="ECO:0000259" key="2">
    <source>
        <dbReference type="Pfam" id="PF13439"/>
    </source>
</evidence>
<gene>
    <name evidence="3" type="ORF">K0B96_06945</name>
</gene>
<feature type="domain" description="Glycosyl transferase family 1" evidence="1">
    <location>
        <begin position="160"/>
        <end position="300"/>
    </location>
</feature>
<dbReference type="RefSeq" id="WP_220165380.1">
    <property type="nucleotide sequence ID" value="NZ_CP080507.1"/>
</dbReference>
<organism evidence="3 4">
    <name type="scientific">Horticoccus luteus</name>
    <dbReference type="NCBI Taxonomy" id="2862869"/>
    <lineage>
        <taxon>Bacteria</taxon>
        <taxon>Pseudomonadati</taxon>
        <taxon>Verrucomicrobiota</taxon>
        <taxon>Opitutia</taxon>
        <taxon>Opitutales</taxon>
        <taxon>Opitutaceae</taxon>
        <taxon>Horticoccus</taxon>
    </lineage>
</organism>
<accession>A0A8F9TWD7</accession>
<dbReference type="InterPro" id="IPR028098">
    <property type="entry name" value="Glyco_trans_4-like_N"/>
</dbReference>
<evidence type="ECO:0000259" key="1">
    <source>
        <dbReference type="Pfam" id="PF00534"/>
    </source>
</evidence>
<dbReference type="SUPFAM" id="SSF53756">
    <property type="entry name" value="UDP-Glycosyltransferase/glycogen phosphorylase"/>
    <property type="match status" value="1"/>
</dbReference>
<dbReference type="CDD" id="cd03801">
    <property type="entry name" value="GT4_PimA-like"/>
    <property type="match status" value="1"/>
</dbReference>
<feature type="domain" description="Glycosyltransferase subfamily 4-like N-terminal" evidence="2">
    <location>
        <begin position="14"/>
        <end position="146"/>
    </location>
</feature>
<dbReference type="Pfam" id="PF13439">
    <property type="entry name" value="Glyco_transf_4"/>
    <property type="match status" value="1"/>
</dbReference>
<sequence length="340" mass="36234">MKILFVSYTFAPNIGGIESMSALLADGFAAAGHNVQLVTYTPGPPAAPGAVPIHRRPGATALWRLFRWCDLVVHSNITLRAVWPLLFVRRPWIVIHHTWILFPDQPVRRSMLLKLALLPAARSICVSQALARQLPVSAVVIPNACDARHFRAAAPGPRSLDLIFVGRLVPDKGVDLLLRALHRLHRRGSTPSLTIVGAGPEETSLRALAAELGLARVTFAGALPAAAVADAFRAHRVAVIPSRWQEPFGVVVLEALACGCRVVAAATGGLPEAVGACGVTFPNGDIGALAAALSAALADSPPIAPATIRRHLDRHRPERIVRDYLHVFARTLAPAPALLP</sequence>
<dbReference type="EMBL" id="CP080507">
    <property type="protein sequence ID" value="QYM80341.1"/>
    <property type="molecule type" value="Genomic_DNA"/>
</dbReference>
<protein>
    <submittedName>
        <fullName evidence="3">Glycosyltransferase family 4 protein</fullName>
    </submittedName>
</protein>
<proteinExistence type="predicted"/>
<name>A0A8F9TWD7_9BACT</name>
<dbReference type="GO" id="GO:0016757">
    <property type="term" value="F:glycosyltransferase activity"/>
    <property type="evidence" value="ECO:0007669"/>
    <property type="project" value="InterPro"/>
</dbReference>
<dbReference type="KEGG" id="ole:K0B96_06945"/>
<dbReference type="Gene3D" id="3.40.50.2000">
    <property type="entry name" value="Glycogen Phosphorylase B"/>
    <property type="match status" value="2"/>
</dbReference>
<dbReference type="PANTHER" id="PTHR12526:SF636">
    <property type="entry name" value="BLL3647 PROTEIN"/>
    <property type="match status" value="1"/>
</dbReference>